<dbReference type="InterPro" id="IPR040129">
    <property type="entry name" value="Lin-15B-like"/>
</dbReference>
<evidence type="ECO:0008006" key="4">
    <source>
        <dbReference type="Google" id="ProtNLM"/>
    </source>
</evidence>
<reference evidence="2" key="1">
    <citation type="submission" date="2022-11" db="EMBL/GenBank/DDBJ databases">
        <authorList>
            <person name="Kikuchi T."/>
        </authorList>
    </citation>
    <scope>NUCLEOTIDE SEQUENCE</scope>
    <source>
        <strain evidence="2">PS1010</strain>
    </source>
</reference>
<proteinExistence type="predicted"/>
<dbReference type="GO" id="GO:0040027">
    <property type="term" value="P:negative regulation of vulval development"/>
    <property type="evidence" value="ECO:0007669"/>
    <property type="project" value="InterPro"/>
</dbReference>
<dbReference type="EMBL" id="CANHGI010000006">
    <property type="protein sequence ID" value="CAI5454929.1"/>
    <property type="molecule type" value="Genomic_DNA"/>
</dbReference>
<dbReference type="AlphaFoldDB" id="A0A9P1N8C7"/>
<dbReference type="SUPFAM" id="SSF53098">
    <property type="entry name" value="Ribonuclease H-like"/>
    <property type="match status" value="1"/>
</dbReference>
<dbReference type="Proteomes" id="UP001152747">
    <property type="component" value="Unassembled WGS sequence"/>
</dbReference>
<dbReference type="InterPro" id="IPR012337">
    <property type="entry name" value="RNaseH-like_sf"/>
</dbReference>
<name>A0A9P1N8C7_9PELO</name>
<comment type="caution">
    <text evidence="2">The sequence shown here is derived from an EMBL/GenBank/DDBJ whole genome shotgun (WGS) entry which is preliminary data.</text>
</comment>
<sequence>MSLKPTAKGVIIPTTSVQMNPTTSKGRVPLAIKKKTNALKYDKQVNIDEMVCQFFAKTGLPSDTVRDPSFIQLIYTLNKEYSPPTPSTVEYELDAITHKIKSDKRSTDLTKFVQPISITVDTLKNGPDVYLAFSLHYFNETTGRENTVKFMKMSSLEIDPVLILDEIQYSANEYCAKKIRFPSLVTANPEIAQYFHEVDMIDRSYDCYFSYITKFADELLKIPEFEITLDVLKNFFIGVKNDNNFQLQIQKYFIANKTHFDFPKIQLTKWTDVSEFLSNVLQYHQWMAELSLRSIEHKVYIDEVAYDQLMILQTILACLSSSVKELSKSDSYASQVIPQLVRIRKLILKDLGNETLSKQLEAVFLKILDPLLHGYKNGVYDLATFLDPRYSLETDILSYETWQGLAEFTKNYLMKSSIGSKMSNREKKAKIDVEMYNFQSIVKKQRPATHPFNWWKVYSKRFAFLYDVAKTFITPPPCAVDVQQYFGPNGKYMRNESKLSLKQFNNNLTIAASLETFRGRGYTDKHNELEPIAINQGLLMNVHQPVKAPVIKRKNIDSSNPVVSVTQSYIVQTSNPAPAPAPILQNIVKDEPLDPDDEGVDLSKYLMQPPDVKKEQLDEEFIDGGLSAEVKPESLLIPSNESSVKVEEELVDVKPERIEIADTNTPSTSTATHVKQKSIYVSTRTDLGASPTYSETVREVQRPADRRVFIKVPYQKKAMERVLEKSTVEQPTNVSIDYVPSTSGQPRQIKRMYDSVPTTQGIVVESNKRYKRVCTNFETENGVICKERIYPFSTPTSLESITIARPQKIRNTPTGPYPKADLSSTPDQKPNEKS</sequence>
<feature type="region of interest" description="Disordered" evidence="1">
    <location>
        <begin position="800"/>
        <end position="834"/>
    </location>
</feature>
<dbReference type="PANTHER" id="PTHR22716:SF1">
    <property type="entry name" value="ETS CLASS TRANSCRIPTION FACTOR-RELATED"/>
    <property type="match status" value="1"/>
</dbReference>
<evidence type="ECO:0000313" key="2">
    <source>
        <dbReference type="EMBL" id="CAI5454929.1"/>
    </source>
</evidence>
<evidence type="ECO:0000313" key="3">
    <source>
        <dbReference type="Proteomes" id="UP001152747"/>
    </source>
</evidence>
<organism evidence="2 3">
    <name type="scientific">Caenorhabditis angaria</name>
    <dbReference type="NCBI Taxonomy" id="860376"/>
    <lineage>
        <taxon>Eukaryota</taxon>
        <taxon>Metazoa</taxon>
        <taxon>Ecdysozoa</taxon>
        <taxon>Nematoda</taxon>
        <taxon>Chromadorea</taxon>
        <taxon>Rhabditida</taxon>
        <taxon>Rhabditina</taxon>
        <taxon>Rhabditomorpha</taxon>
        <taxon>Rhabditoidea</taxon>
        <taxon>Rhabditidae</taxon>
        <taxon>Peloderinae</taxon>
        <taxon>Caenorhabditis</taxon>
    </lineage>
</organism>
<keyword evidence="3" id="KW-1185">Reference proteome</keyword>
<accession>A0A9P1N8C7</accession>
<dbReference type="PANTHER" id="PTHR22716">
    <property type="entry name" value="ETS CLASS TRANSCRIPTION FACTOR-RELATED-RELATED"/>
    <property type="match status" value="1"/>
</dbReference>
<protein>
    <recommendedName>
        <fullName evidence="4">HAT C-terminal dimerisation domain-containing protein</fullName>
    </recommendedName>
</protein>
<gene>
    <name evidence="2" type="ORF">CAMP_LOCUS17566</name>
</gene>
<evidence type="ECO:0000256" key="1">
    <source>
        <dbReference type="SAM" id="MobiDB-lite"/>
    </source>
</evidence>